<feature type="non-terminal residue" evidence="9">
    <location>
        <position position="1"/>
    </location>
</feature>
<evidence type="ECO:0000256" key="2">
    <source>
        <dbReference type="ARBA" id="ARBA00010752"/>
    </source>
</evidence>
<dbReference type="InterPro" id="IPR001001">
    <property type="entry name" value="DNA_polIII_beta"/>
</dbReference>
<keyword evidence="6" id="KW-0235">DNA replication</keyword>
<accession>X1D9V1</accession>
<name>X1D9V1_9ZZZZ</name>
<keyword evidence="8" id="KW-0238">DNA-binding</keyword>
<keyword evidence="7" id="KW-0239">DNA-directed DNA polymerase</keyword>
<dbReference type="GO" id="GO:0003887">
    <property type="term" value="F:DNA-directed DNA polymerase activity"/>
    <property type="evidence" value="ECO:0007669"/>
    <property type="project" value="UniProtKB-KW"/>
</dbReference>
<proteinExistence type="inferred from homology"/>
<comment type="subcellular location">
    <subcellularLocation>
        <location evidence="1">Cytoplasm</location>
    </subcellularLocation>
</comment>
<comment type="similarity">
    <text evidence="2">Belongs to the beta sliding clamp family.</text>
</comment>
<gene>
    <name evidence="9" type="ORF">S01H4_57065</name>
</gene>
<evidence type="ECO:0000256" key="5">
    <source>
        <dbReference type="ARBA" id="ARBA00022695"/>
    </source>
</evidence>
<evidence type="ECO:0000256" key="7">
    <source>
        <dbReference type="ARBA" id="ARBA00022932"/>
    </source>
</evidence>
<dbReference type="PANTHER" id="PTHR30478">
    <property type="entry name" value="DNA POLYMERASE III SUBUNIT BETA"/>
    <property type="match status" value="1"/>
</dbReference>
<keyword evidence="5" id="KW-0548">Nucleotidyltransferase</keyword>
<keyword evidence="3" id="KW-0963">Cytoplasm</keyword>
<organism evidence="9">
    <name type="scientific">marine sediment metagenome</name>
    <dbReference type="NCBI Taxonomy" id="412755"/>
    <lineage>
        <taxon>unclassified sequences</taxon>
        <taxon>metagenomes</taxon>
        <taxon>ecological metagenomes</taxon>
    </lineage>
</organism>
<sequence>GTDKHRLKRVLGVPIKSQQAFDGIISSKVITFLAKFGKDGIDVAVSDKHMRFTLANGAVLYYRMPDEKYPDYNSVFPKESKGTFTVERGQLLKLLKNAGLFVCSHTSRGG</sequence>
<dbReference type="GO" id="GO:0006271">
    <property type="term" value="P:DNA strand elongation involved in DNA replication"/>
    <property type="evidence" value="ECO:0007669"/>
    <property type="project" value="TreeGrafter"/>
</dbReference>
<dbReference type="GO" id="GO:0005737">
    <property type="term" value="C:cytoplasm"/>
    <property type="evidence" value="ECO:0007669"/>
    <property type="project" value="UniProtKB-SubCell"/>
</dbReference>
<evidence type="ECO:0000256" key="8">
    <source>
        <dbReference type="ARBA" id="ARBA00023125"/>
    </source>
</evidence>
<dbReference type="Gene3D" id="3.10.150.10">
    <property type="entry name" value="DNA Polymerase III, subunit A, domain 2"/>
    <property type="match status" value="1"/>
</dbReference>
<keyword evidence="4" id="KW-0808">Transferase</keyword>
<dbReference type="GO" id="GO:0003677">
    <property type="term" value="F:DNA binding"/>
    <property type="evidence" value="ECO:0007669"/>
    <property type="project" value="UniProtKB-KW"/>
</dbReference>
<comment type="caution">
    <text evidence="9">The sequence shown here is derived from an EMBL/GenBank/DDBJ whole genome shotgun (WGS) entry which is preliminary data.</text>
</comment>
<evidence type="ECO:0000256" key="6">
    <source>
        <dbReference type="ARBA" id="ARBA00022705"/>
    </source>
</evidence>
<dbReference type="GO" id="GO:0009360">
    <property type="term" value="C:DNA polymerase III complex"/>
    <property type="evidence" value="ECO:0007669"/>
    <property type="project" value="InterPro"/>
</dbReference>
<evidence type="ECO:0000256" key="4">
    <source>
        <dbReference type="ARBA" id="ARBA00022679"/>
    </source>
</evidence>
<protein>
    <recommendedName>
        <fullName evidence="10">DNA polymerase III beta sliding clamp central domain-containing protein</fullName>
    </recommendedName>
</protein>
<evidence type="ECO:0008006" key="10">
    <source>
        <dbReference type="Google" id="ProtNLM"/>
    </source>
</evidence>
<dbReference type="AlphaFoldDB" id="X1D9V1"/>
<evidence type="ECO:0000256" key="3">
    <source>
        <dbReference type="ARBA" id="ARBA00022490"/>
    </source>
</evidence>
<dbReference type="EMBL" id="BART01033151">
    <property type="protein sequence ID" value="GAH17556.1"/>
    <property type="molecule type" value="Genomic_DNA"/>
</dbReference>
<reference evidence="9" key="1">
    <citation type="journal article" date="2014" name="Front. Microbiol.">
        <title>High frequency of phylogenetically diverse reductive dehalogenase-homologous genes in deep subseafloor sedimentary metagenomes.</title>
        <authorList>
            <person name="Kawai M."/>
            <person name="Futagami T."/>
            <person name="Toyoda A."/>
            <person name="Takaki Y."/>
            <person name="Nishi S."/>
            <person name="Hori S."/>
            <person name="Arai W."/>
            <person name="Tsubouchi T."/>
            <person name="Morono Y."/>
            <person name="Uchiyama I."/>
            <person name="Ito T."/>
            <person name="Fujiyama A."/>
            <person name="Inagaki F."/>
            <person name="Takami H."/>
        </authorList>
    </citation>
    <scope>NUCLEOTIDE SEQUENCE</scope>
    <source>
        <strain evidence="9">Expedition CK06-06</strain>
    </source>
</reference>
<evidence type="ECO:0000313" key="9">
    <source>
        <dbReference type="EMBL" id="GAH17556.1"/>
    </source>
</evidence>
<dbReference type="PANTHER" id="PTHR30478:SF0">
    <property type="entry name" value="BETA SLIDING CLAMP"/>
    <property type="match status" value="1"/>
</dbReference>
<evidence type="ECO:0000256" key="1">
    <source>
        <dbReference type="ARBA" id="ARBA00004496"/>
    </source>
</evidence>
<dbReference type="InterPro" id="IPR046938">
    <property type="entry name" value="DNA_clamp_sf"/>
</dbReference>
<dbReference type="SUPFAM" id="SSF55979">
    <property type="entry name" value="DNA clamp"/>
    <property type="match status" value="1"/>
</dbReference>